<reference evidence="13" key="2">
    <citation type="submission" date="2023-05" db="EMBL/GenBank/DDBJ databases">
        <authorList>
            <consortium name="Lawrence Berkeley National Laboratory"/>
            <person name="Steindorff A."/>
            <person name="Hensen N."/>
            <person name="Bonometti L."/>
            <person name="Westerberg I."/>
            <person name="Brannstrom I.O."/>
            <person name="Guillou S."/>
            <person name="Cros-Aarteil S."/>
            <person name="Calhoun S."/>
            <person name="Haridas S."/>
            <person name="Kuo A."/>
            <person name="Mondo S."/>
            <person name="Pangilinan J."/>
            <person name="Riley R."/>
            <person name="Labutti K."/>
            <person name="Andreopoulos B."/>
            <person name="Lipzen A."/>
            <person name="Chen C."/>
            <person name="Yanf M."/>
            <person name="Daum C."/>
            <person name="Ng V."/>
            <person name="Clum A."/>
            <person name="Ohm R."/>
            <person name="Martin F."/>
            <person name="Silar P."/>
            <person name="Natvig D."/>
            <person name="Lalanne C."/>
            <person name="Gautier V."/>
            <person name="Ament-Velasquez S.L."/>
            <person name="Kruys A."/>
            <person name="Hutchinson M.I."/>
            <person name="Powell A.J."/>
            <person name="Barry K."/>
            <person name="Miller A.N."/>
            <person name="Grigoriev I.V."/>
            <person name="Debuchy R."/>
            <person name="Gladieux P."/>
            <person name="Thoren M.H."/>
            <person name="Johannesson H."/>
        </authorList>
    </citation>
    <scope>NUCLEOTIDE SEQUENCE</scope>
    <source>
        <strain evidence="13">PSN309</strain>
    </source>
</reference>
<gene>
    <name evidence="13" type="ORF">QBC35DRAFT_485732</name>
</gene>
<evidence type="ECO:0000313" key="14">
    <source>
        <dbReference type="Proteomes" id="UP001302126"/>
    </source>
</evidence>
<keyword evidence="6 10" id="KW-0833">Ubl conjugation pathway</keyword>
<proteinExistence type="inferred from homology"/>
<dbReference type="GO" id="GO:0032991">
    <property type="term" value="C:protein-containing complex"/>
    <property type="evidence" value="ECO:0007669"/>
    <property type="project" value="UniProtKB-ARBA"/>
</dbReference>
<dbReference type="CDD" id="cd01488">
    <property type="entry name" value="Uba3_RUB"/>
    <property type="match status" value="1"/>
</dbReference>
<keyword evidence="4 10" id="KW-0436">Ligase</keyword>
<evidence type="ECO:0000256" key="1">
    <source>
        <dbReference type="ARBA" id="ARBA00005032"/>
    </source>
</evidence>
<dbReference type="InterPro" id="IPR045886">
    <property type="entry name" value="ThiF/MoeB/HesA"/>
</dbReference>
<dbReference type="InterPro" id="IPR035985">
    <property type="entry name" value="Ubiquitin-activating_enz"/>
</dbReference>
<dbReference type="Gene3D" id="3.40.50.720">
    <property type="entry name" value="NAD(P)-binding Rossmann-like Domain"/>
    <property type="match status" value="1"/>
</dbReference>
<dbReference type="PANTHER" id="PTHR10953">
    <property type="entry name" value="UBIQUITIN-ACTIVATING ENZYME E1"/>
    <property type="match status" value="1"/>
</dbReference>
<evidence type="ECO:0000256" key="5">
    <source>
        <dbReference type="ARBA" id="ARBA00022741"/>
    </source>
</evidence>
<evidence type="ECO:0000256" key="6">
    <source>
        <dbReference type="ARBA" id="ARBA00022786"/>
    </source>
</evidence>
<dbReference type="PANTHER" id="PTHR10953:SF6">
    <property type="entry name" value="NEDD8-ACTIVATING ENZYME E1 CATALYTIC SUBUNIT"/>
    <property type="match status" value="1"/>
</dbReference>
<keyword evidence="7 10" id="KW-0067">ATP-binding</keyword>
<keyword evidence="14" id="KW-1185">Reference proteome</keyword>
<keyword evidence="5 10" id="KW-0547">Nucleotide-binding</keyword>
<comment type="catalytic activity">
    <reaction evidence="9 10">
        <text>ATP + [NEDD8 protein] + [E1 NEDD8-activating enzyme]-L-cysteine = AMP + diphosphate + [E1 NEDD8-activating enzyme]-S-[NEDD8 protein]-yl-L-cysteine.</text>
        <dbReference type="EC" id="6.2.1.64"/>
    </reaction>
</comment>
<evidence type="ECO:0000256" key="11">
    <source>
        <dbReference type="SAM" id="MobiDB-lite"/>
    </source>
</evidence>
<sequence>MSSTNEPDSTTVAEPDSDTVTAAEPEPNTVIITDPNLIGSETVYPFGPTAEPEAPMASAAVYPASEPTRWRYLDQIRTRPGPFTNPEAFDGKTVAENMEKMKVLVIGAGGLGCELLKNLAMSGFKNIHVIDMDTIDISNLNRQFLFRESDVGKSKAEVAAAFVERRVKGVKITPHNCKIQDFDEDFYMQFQIVVCGLDSIEARRWINATLVNMVDEEVEDSYKPLIDGGTEGFKGQTRVVLPTVTSCIECQLDMHAPRAAVPLCTLASIPRQPEHCVEWAHVIAWDQEKPFPQLDKDDPEHITWLYQKALARAEEFNIAGVTYALTQGVVKNIIPAIAATNSVIAAACCNEALKIASGCAPYLGFPDNNYMMYSGNDSIYTYTFNHERKADCPVCGTRAREITVDPSWTLKELVESFATRPEAQLKKPSVRAEGKTLYMQSPPSLEEQTRPNLEKTLTELGLAEGQEIGVTDPAFATVSFKFKLKFGQA</sequence>
<dbReference type="GO" id="GO:0005737">
    <property type="term" value="C:cytoplasm"/>
    <property type="evidence" value="ECO:0007669"/>
    <property type="project" value="TreeGrafter"/>
</dbReference>
<dbReference type="FunFam" id="1.10.10.520:FF:000001">
    <property type="entry name" value="NEDD8-activating enzyme E1 catalytic subunit"/>
    <property type="match status" value="1"/>
</dbReference>
<feature type="region of interest" description="Disordered" evidence="11">
    <location>
        <begin position="1"/>
        <end position="33"/>
    </location>
</feature>
<dbReference type="FunFam" id="3.50.50.80:FF:000002">
    <property type="entry name" value="SUMO-activating enzyme subunit 2"/>
    <property type="match status" value="1"/>
</dbReference>
<evidence type="ECO:0000256" key="8">
    <source>
        <dbReference type="ARBA" id="ARBA00023624"/>
    </source>
</evidence>
<dbReference type="GO" id="GO:0019781">
    <property type="term" value="F:NEDD8 activating enzyme activity"/>
    <property type="evidence" value="ECO:0007669"/>
    <property type="project" value="UniProtKB-UniRule"/>
</dbReference>
<feature type="compositionally biased region" description="Polar residues" evidence="11">
    <location>
        <begin position="1"/>
        <end position="12"/>
    </location>
</feature>
<comment type="pathway">
    <text evidence="1 10">Protein modification; protein neddylation.</text>
</comment>
<dbReference type="InterPro" id="IPR014929">
    <property type="entry name" value="E2-binding"/>
</dbReference>
<evidence type="ECO:0000256" key="4">
    <source>
        <dbReference type="ARBA" id="ARBA00022598"/>
    </source>
</evidence>
<dbReference type="AlphaFoldDB" id="A0AAN7ANC7"/>
<dbReference type="InterPro" id="IPR030468">
    <property type="entry name" value="Uba3_N"/>
</dbReference>
<dbReference type="SMART" id="SM01181">
    <property type="entry name" value="E2_bind"/>
    <property type="match status" value="1"/>
</dbReference>
<accession>A0AAN7ANC7</accession>
<dbReference type="Gene3D" id="3.10.290.20">
    <property type="entry name" value="Ubiquitin-like 2 activating enzyme e1b. Chain: B, domain 3"/>
    <property type="match status" value="1"/>
</dbReference>
<dbReference type="EMBL" id="MU864357">
    <property type="protein sequence ID" value="KAK4191725.1"/>
    <property type="molecule type" value="Genomic_DNA"/>
</dbReference>
<dbReference type="Pfam" id="PF08825">
    <property type="entry name" value="E2_bind"/>
    <property type="match status" value="1"/>
</dbReference>
<dbReference type="FunFam" id="3.10.290.20:FF:000001">
    <property type="entry name" value="NEDD8-activating enzyme E1 catalytic subunit, variant"/>
    <property type="match status" value="1"/>
</dbReference>
<protein>
    <recommendedName>
        <fullName evidence="3 10">NEDD8-activating enzyme E1 catalytic subunit</fullName>
        <ecNumber evidence="8 10">6.2.1.64</ecNumber>
    </recommendedName>
</protein>
<dbReference type="InterPro" id="IPR023318">
    <property type="entry name" value="Ub_act_enz_dom_a_sf"/>
</dbReference>
<evidence type="ECO:0000256" key="9">
    <source>
        <dbReference type="ARBA" id="ARBA00024626"/>
    </source>
</evidence>
<organism evidence="13 14">
    <name type="scientific">Podospora australis</name>
    <dbReference type="NCBI Taxonomy" id="1536484"/>
    <lineage>
        <taxon>Eukaryota</taxon>
        <taxon>Fungi</taxon>
        <taxon>Dikarya</taxon>
        <taxon>Ascomycota</taxon>
        <taxon>Pezizomycotina</taxon>
        <taxon>Sordariomycetes</taxon>
        <taxon>Sordariomycetidae</taxon>
        <taxon>Sordariales</taxon>
        <taxon>Podosporaceae</taxon>
        <taxon>Podospora</taxon>
    </lineage>
</organism>
<feature type="domain" description="E2 binding" evidence="12">
    <location>
        <begin position="402"/>
        <end position="487"/>
    </location>
</feature>
<evidence type="ECO:0000256" key="2">
    <source>
        <dbReference type="ARBA" id="ARBA00006310"/>
    </source>
</evidence>
<evidence type="ECO:0000256" key="7">
    <source>
        <dbReference type="ARBA" id="ARBA00022840"/>
    </source>
</evidence>
<dbReference type="GO" id="GO:0005524">
    <property type="term" value="F:ATP binding"/>
    <property type="evidence" value="ECO:0007669"/>
    <property type="project" value="UniProtKB-UniRule"/>
</dbReference>
<evidence type="ECO:0000256" key="3">
    <source>
        <dbReference type="ARBA" id="ARBA00015203"/>
    </source>
</evidence>
<evidence type="ECO:0000313" key="13">
    <source>
        <dbReference type="EMBL" id="KAK4191725.1"/>
    </source>
</evidence>
<comment type="caution">
    <text evidence="13">The sequence shown here is derived from an EMBL/GenBank/DDBJ whole genome shotgun (WGS) entry which is preliminary data.</text>
</comment>
<dbReference type="InterPro" id="IPR000594">
    <property type="entry name" value="ThiF_NAD_FAD-bd"/>
</dbReference>
<dbReference type="Pfam" id="PF00899">
    <property type="entry name" value="ThiF"/>
    <property type="match status" value="1"/>
</dbReference>
<name>A0AAN7ANC7_9PEZI</name>
<dbReference type="SUPFAM" id="SSF69572">
    <property type="entry name" value="Activating enzymes of the ubiquitin-like proteins"/>
    <property type="match status" value="1"/>
</dbReference>
<comment type="function">
    <text evidence="10">Catalytic subunit of the dimeric E1 enzyme, which activates NEDD8.</text>
</comment>
<dbReference type="EC" id="6.2.1.64" evidence="8 10"/>
<evidence type="ECO:0000259" key="12">
    <source>
        <dbReference type="SMART" id="SM01181"/>
    </source>
</evidence>
<reference evidence="13" key="1">
    <citation type="journal article" date="2023" name="Mol. Phylogenet. Evol.">
        <title>Genome-scale phylogeny and comparative genomics of the fungal order Sordariales.</title>
        <authorList>
            <person name="Hensen N."/>
            <person name="Bonometti L."/>
            <person name="Westerberg I."/>
            <person name="Brannstrom I.O."/>
            <person name="Guillou S."/>
            <person name="Cros-Aarteil S."/>
            <person name="Calhoun S."/>
            <person name="Haridas S."/>
            <person name="Kuo A."/>
            <person name="Mondo S."/>
            <person name="Pangilinan J."/>
            <person name="Riley R."/>
            <person name="LaButti K."/>
            <person name="Andreopoulos B."/>
            <person name="Lipzen A."/>
            <person name="Chen C."/>
            <person name="Yan M."/>
            <person name="Daum C."/>
            <person name="Ng V."/>
            <person name="Clum A."/>
            <person name="Steindorff A."/>
            <person name="Ohm R.A."/>
            <person name="Martin F."/>
            <person name="Silar P."/>
            <person name="Natvig D.O."/>
            <person name="Lalanne C."/>
            <person name="Gautier V."/>
            <person name="Ament-Velasquez S.L."/>
            <person name="Kruys A."/>
            <person name="Hutchinson M.I."/>
            <person name="Powell A.J."/>
            <person name="Barry K."/>
            <person name="Miller A.N."/>
            <person name="Grigoriev I.V."/>
            <person name="Debuchy R."/>
            <person name="Gladieux P."/>
            <person name="Hiltunen Thoren M."/>
            <person name="Johannesson H."/>
        </authorList>
    </citation>
    <scope>NUCLEOTIDE SEQUENCE</scope>
    <source>
        <strain evidence="13">PSN309</strain>
    </source>
</reference>
<evidence type="ECO:0000256" key="10">
    <source>
        <dbReference type="RuleBase" id="RU368009"/>
    </source>
</evidence>
<dbReference type="GO" id="GO:0045116">
    <property type="term" value="P:protein neddylation"/>
    <property type="evidence" value="ECO:0007669"/>
    <property type="project" value="UniProtKB-UniRule"/>
</dbReference>
<dbReference type="Gene3D" id="1.10.10.520">
    <property type="entry name" value="Ubiquitin activating enzymes (Uba3). Chain: B, domain 2"/>
    <property type="match status" value="1"/>
</dbReference>
<dbReference type="GO" id="GO:0005634">
    <property type="term" value="C:nucleus"/>
    <property type="evidence" value="ECO:0007669"/>
    <property type="project" value="TreeGrafter"/>
</dbReference>
<comment type="similarity">
    <text evidence="2 10">Belongs to the ubiquitin-activating E1 family. UBA3 subfamily.</text>
</comment>
<dbReference type="Proteomes" id="UP001302126">
    <property type="component" value="Unassembled WGS sequence"/>
</dbReference>